<dbReference type="PANTHER" id="PTHR32133">
    <property type="entry name" value="OS07G0120400 PROTEIN"/>
    <property type="match status" value="1"/>
</dbReference>
<dbReference type="AlphaFoldDB" id="A0A453MYI3"/>
<dbReference type="EnsemblPlants" id="AET6Gv20145900.1">
    <property type="protein sequence ID" value="AET6Gv20145900.1"/>
    <property type="gene ID" value="AET6Gv20145900"/>
</dbReference>
<dbReference type="InterPro" id="IPR036047">
    <property type="entry name" value="F-box-like_dom_sf"/>
</dbReference>
<reference evidence="2" key="5">
    <citation type="journal article" date="2021" name="G3 (Bethesda)">
        <title>Aegilops tauschii genome assembly Aet v5.0 features greater sequence contiguity and improved annotation.</title>
        <authorList>
            <person name="Wang L."/>
            <person name="Zhu T."/>
            <person name="Rodriguez J.C."/>
            <person name="Deal K.R."/>
            <person name="Dubcovsky J."/>
            <person name="McGuire P.E."/>
            <person name="Lux T."/>
            <person name="Spannagl M."/>
            <person name="Mayer K.F.X."/>
            <person name="Baldrich P."/>
            <person name="Meyers B.C."/>
            <person name="Huo N."/>
            <person name="Gu Y.Q."/>
            <person name="Zhou H."/>
            <person name="Devos K.M."/>
            <person name="Bennetzen J.L."/>
            <person name="Unver T."/>
            <person name="Budak H."/>
            <person name="Gulick P.J."/>
            <person name="Galiba G."/>
            <person name="Kalapos B."/>
            <person name="Nelson D.R."/>
            <person name="Li P."/>
            <person name="You F.M."/>
            <person name="Luo M.C."/>
            <person name="Dvorak J."/>
        </authorList>
    </citation>
    <scope>NUCLEOTIDE SEQUENCE [LARGE SCALE GENOMIC DNA]</scope>
    <source>
        <strain evidence="2">cv. AL8/78</strain>
    </source>
</reference>
<dbReference type="Gramene" id="AET6Gv20145900.1">
    <property type="protein sequence ID" value="AET6Gv20145900.1"/>
    <property type="gene ID" value="AET6Gv20145900"/>
</dbReference>
<evidence type="ECO:0000313" key="2">
    <source>
        <dbReference type="EnsemblPlants" id="AET6Gv20145900.1"/>
    </source>
</evidence>
<reference evidence="3" key="1">
    <citation type="journal article" date="2014" name="Science">
        <title>Ancient hybridizations among the ancestral genomes of bread wheat.</title>
        <authorList>
            <consortium name="International Wheat Genome Sequencing Consortium,"/>
            <person name="Marcussen T."/>
            <person name="Sandve S.R."/>
            <person name="Heier L."/>
            <person name="Spannagl M."/>
            <person name="Pfeifer M."/>
            <person name="Jakobsen K.S."/>
            <person name="Wulff B.B."/>
            <person name="Steuernagel B."/>
            <person name="Mayer K.F."/>
            <person name="Olsen O.A."/>
        </authorList>
    </citation>
    <scope>NUCLEOTIDE SEQUENCE [LARGE SCALE GENOMIC DNA]</scope>
    <source>
        <strain evidence="3">cv. AL8/78</strain>
    </source>
</reference>
<accession>A0A453MYI3</accession>
<dbReference type="Pfam" id="PF23635">
    <property type="entry name" value="Beta-prop_AT5G49610-like"/>
    <property type="match status" value="1"/>
</dbReference>
<reference evidence="2" key="4">
    <citation type="submission" date="2019-03" db="UniProtKB">
        <authorList>
            <consortium name="EnsemblPlants"/>
        </authorList>
    </citation>
    <scope>IDENTIFICATION</scope>
</reference>
<evidence type="ECO:0000259" key="1">
    <source>
        <dbReference type="Pfam" id="PF23635"/>
    </source>
</evidence>
<protein>
    <recommendedName>
        <fullName evidence="1">F-box protein AT5G49610-like beta-propeller domain-containing protein</fullName>
    </recommendedName>
</protein>
<sequence>AAPLDDENLLPEILLRLSPHPSSLPRASAVCKRWLLVVSDPDFALRFHRRHRPSPPFLGCFIHHSRGISYAPTMDSPDRVPAGRFSLQLDDSHRFWFLGCRHGLALVFHRSRKLVLVWDPVTGDQHRIAVPPGFNVNENPMHGAVLRAAGEVDHFQVVLVEAVGVAKQHTRKLACVYSSETGVWGNLTSMSVQSKGTFTLYFTGTSSVLVGSSLYWLIDGDFVGILEFNLERHSLAVIEVPVDMFERYSDFALTQADDGGLGLIILTGCNARLWKREAGCDGVASWAMGTTIELDKLLSLHSMKEKGTLTILGCAEENNVVFLSAVDGVFMVELEPLQFKKLHVLQLALLLSIRKCLHCR</sequence>
<dbReference type="Proteomes" id="UP000015105">
    <property type="component" value="Chromosome 6D"/>
</dbReference>
<keyword evidence="3" id="KW-1185">Reference proteome</keyword>
<organism evidence="2 3">
    <name type="scientific">Aegilops tauschii subsp. strangulata</name>
    <name type="common">Goatgrass</name>
    <dbReference type="NCBI Taxonomy" id="200361"/>
    <lineage>
        <taxon>Eukaryota</taxon>
        <taxon>Viridiplantae</taxon>
        <taxon>Streptophyta</taxon>
        <taxon>Embryophyta</taxon>
        <taxon>Tracheophyta</taxon>
        <taxon>Spermatophyta</taxon>
        <taxon>Magnoliopsida</taxon>
        <taxon>Liliopsida</taxon>
        <taxon>Poales</taxon>
        <taxon>Poaceae</taxon>
        <taxon>BOP clade</taxon>
        <taxon>Pooideae</taxon>
        <taxon>Triticodae</taxon>
        <taxon>Triticeae</taxon>
        <taxon>Triticinae</taxon>
        <taxon>Aegilops</taxon>
    </lineage>
</organism>
<dbReference type="InterPro" id="IPR056594">
    <property type="entry name" value="AT5G49610-like_b-prop"/>
</dbReference>
<dbReference type="SUPFAM" id="SSF81383">
    <property type="entry name" value="F-box domain"/>
    <property type="match status" value="1"/>
</dbReference>
<feature type="domain" description="F-box protein AT5G49610-like beta-propeller" evidence="1">
    <location>
        <begin position="98"/>
        <end position="343"/>
    </location>
</feature>
<reference evidence="3" key="2">
    <citation type="journal article" date="2017" name="Nat. Plants">
        <title>The Aegilops tauschii genome reveals multiple impacts of transposons.</title>
        <authorList>
            <person name="Zhao G."/>
            <person name="Zou C."/>
            <person name="Li K."/>
            <person name="Wang K."/>
            <person name="Li T."/>
            <person name="Gao L."/>
            <person name="Zhang X."/>
            <person name="Wang H."/>
            <person name="Yang Z."/>
            <person name="Liu X."/>
            <person name="Jiang W."/>
            <person name="Mao L."/>
            <person name="Kong X."/>
            <person name="Jiao Y."/>
            <person name="Jia J."/>
        </authorList>
    </citation>
    <scope>NUCLEOTIDE SEQUENCE [LARGE SCALE GENOMIC DNA]</scope>
    <source>
        <strain evidence="3">cv. AL8/78</strain>
    </source>
</reference>
<proteinExistence type="predicted"/>
<reference evidence="2" key="3">
    <citation type="journal article" date="2017" name="Nature">
        <title>Genome sequence of the progenitor of the wheat D genome Aegilops tauschii.</title>
        <authorList>
            <person name="Luo M.C."/>
            <person name="Gu Y.Q."/>
            <person name="Puiu D."/>
            <person name="Wang H."/>
            <person name="Twardziok S.O."/>
            <person name="Deal K.R."/>
            <person name="Huo N."/>
            <person name="Zhu T."/>
            <person name="Wang L."/>
            <person name="Wang Y."/>
            <person name="McGuire P.E."/>
            <person name="Liu S."/>
            <person name="Long H."/>
            <person name="Ramasamy R.K."/>
            <person name="Rodriguez J.C."/>
            <person name="Van S.L."/>
            <person name="Yuan L."/>
            <person name="Wang Z."/>
            <person name="Xia Z."/>
            <person name="Xiao L."/>
            <person name="Anderson O.D."/>
            <person name="Ouyang S."/>
            <person name="Liang Y."/>
            <person name="Zimin A.V."/>
            <person name="Pertea G."/>
            <person name="Qi P."/>
            <person name="Bennetzen J.L."/>
            <person name="Dai X."/>
            <person name="Dawson M.W."/>
            <person name="Muller H.G."/>
            <person name="Kugler K."/>
            <person name="Rivarola-Duarte L."/>
            <person name="Spannagl M."/>
            <person name="Mayer K.F.X."/>
            <person name="Lu F.H."/>
            <person name="Bevan M.W."/>
            <person name="Leroy P."/>
            <person name="Li P."/>
            <person name="You F.M."/>
            <person name="Sun Q."/>
            <person name="Liu Z."/>
            <person name="Lyons E."/>
            <person name="Wicker T."/>
            <person name="Salzberg S.L."/>
            <person name="Devos K.M."/>
            <person name="Dvorak J."/>
        </authorList>
    </citation>
    <scope>NUCLEOTIDE SEQUENCE [LARGE SCALE GENOMIC DNA]</scope>
    <source>
        <strain evidence="2">cv. AL8/78</strain>
    </source>
</reference>
<dbReference type="PANTHER" id="PTHR32133:SF317">
    <property type="entry name" value="F-BOX DOMAIN-CONTAINING PROTEIN"/>
    <property type="match status" value="1"/>
</dbReference>
<evidence type="ECO:0000313" key="3">
    <source>
        <dbReference type="Proteomes" id="UP000015105"/>
    </source>
</evidence>
<name>A0A453MYI3_AEGTS</name>